<evidence type="ECO:0000256" key="1">
    <source>
        <dbReference type="SAM" id="Coils"/>
    </source>
</evidence>
<dbReference type="RefSeq" id="XP_022100155.1">
    <property type="nucleotide sequence ID" value="XM_022244463.1"/>
</dbReference>
<gene>
    <name evidence="5 6 7 8" type="primary">LOC110984345</name>
</gene>
<dbReference type="Proteomes" id="UP000694845">
    <property type="component" value="Unplaced"/>
</dbReference>
<evidence type="ECO:0000313" key="7">
    <source>
        <dbReference type="RefSeq" id="XP_022100154.1"/>
    </source>
</evidence>
<dbReference type="InterPro" id="IPR011029">
    <property type="entry name" value="DEATH-like_dom_sf"/>
</dbReference>
<dbReference type="AlphaFoldDB" id="A0A8B7Z5B4"/>
<dbReference type="InterPro" id="IPR050952">
    <property type="entry name" value="TRIM-NHL_E3_ligases"/>
</dbReference>
<dbReference type="OMA" id="ELAVANW"/>
<dbReference type="Gene3D" id="1.10.533.10">
    <property type="entry name" value="Death Domain, Fas"/>
    <property type="match status" value="1"/>
</dbReference>
<dbReference type="GO" id="GO:0007165">
    <property type="term" value="P:signal transduction"/>
    <property type="evidence" value="ECO:0007669"/>
    <property type="project" value="InterPro"/>
</dbReference>
<sequence>MEHTYTPHRQKQTRVDMTTPNDRELSSTGVSEEVLRKLASQLGPDWGKVASFLGLAWAEIRSIRSDNPLQTEEQAFQALIMWKHGQPRHADQIGTLCSALWQAGRIDLAERVQEGTRRQTLTYADRRYLQQGVVDGPKCHTNPDEVSGVYCETCSTLICYERTAVDHYQLKHHISDITTAAHRHSCLLREVLLPKLCQEIEELEESLKEISQTKQLFVEHFQAKKKFDALEVIAEEHRKMTQLRRQRDLQFNQLETRVSELLRRKQESLLTVRGILHNASARDFLSAYPKIRKKIEFLSSQRPPEVDPGLSYLRFPSNQRGCPSRYGKELQLCGRRDRPGDSSGAGKGITIYGARGIAILATREILVTDHYNNRVVVCNSRGQPQRVIRVLGKPLDVAAIPKSDRIVVVDSTKYVRVLSKEGTLQAKFPTVPPNEVEKTEVNLRSVAVKRDGTIVVGDVKRKVWTEHRPTDGALKRTMPVKTKPYFLAVDSTDRVVVSGIVSTVRVLDTNGITLFKIKPNVEGERVKQLSGVCCIGSDIYVTMNNGAEHTGHIHHYDSSGVFVGCLAQGEQLPLGMAFISNRQELAVANWSGGVNMYKLEERRPDIGWNSVPCTK</sequence>
<feature type="compositionally biased region" description="Polar residues" evidence="2">
    <location>
        <begin position="15"/>
        <end position="26"/>
    </location>
</feature>
<proteinExistence type="predicted"/>
<dbReference type="RefSeq" id="XP_022100154.1">
    <property type="nucleotide sequence ID" value="XM_022244462.1"/>
</dbReference>
<dbReference type="Pfam" id="PF00531">
    <property type="entry name" value="Death"/>
    <property type="match status" value="1"/>
</dbReference>
<dbReference type="RefSeq" id="XP_022100153.1">
    <property type="nucleotide sequence ID" value="XM_022244461.1"/>
</dbReference>
<dbReference type="OrthoDB" id="6118651at2759"/>
<dbReference type="SMART" id="SM00005">
    <property type="entry name" value="DEATH"/>
    <property type="match status" value="1"/>
</dbReference>
<feature type="coiled-coil region" evidence="1">
    <location>
        <begin position="193"/>
        <end position="220"/>
    </location>
</feature>
<dbReference type="GO" id="GO:0043161">
    <property type="term" value="P:proteasome-mediated ubiquitin-dependent protein catabolic process"/>
    <property type="evidence" value="ECO:0007669"/>
    <property type="project" value="TreeGrafter"/>
</dbReference>
<evidence type="ECO:0000313" key="8">
    <source>
        <dbReference type="RefSeq" id="XP_022100155.1"/>
    </source>
</evidence>
<protein>
    <submittedName>
        <fullName evidence="5 6">Uncharacterized protein LOC110984345</fullName>
    </submittedName>
</protein>
<dbReference type="SUPFAM" id="SSF47986">
    <property type="entry name" value="DEATH domain"/>
    <property type="match status" value="1"/>
</dbReference>
<keyword evidence="4" id="KW-1185">Reference proteome</keyword>
<dbReference type="PROSITE" id="PS50017">
    <property type="entry name" value="DEATH_DOMAIN"/>
    <property type="match status" value="1"/>
</dbReference>
<dbReference type="PANTHER" id="PTHR24104">
    <property type="entry name" value="E3 UBIQUITIN-PROTEIN LIGASE NHLRC1-RELATED"/>
    <property type="match status" value="1"/>
</dbReference>
<dbReference type="RefSeq" id="XP_022100152.1">
    <property type="nucleotide sequence ID" value="XM_022244460.1"/>
</dbReference>
<dbReference type="InterPro" id="IPR000488">
    <property type="entry name" value="Death_dom"/>
</dbReference>
<evidence type="ECO:0000256" key="2">
    <source>
        <dbReference type="SAM" id="MobiDB-lite"/>
    </source>
</evidence>
<dbReference type="PANTHER" id="PTHR24104:SF57">
    <property type="entry name" value="BEE-MILK PROTEIN"/>
    <property type="match status" value="1"/>
</dbReference>
<evidence type="ECO:0000313" key="4">
    <source>
        <dbReference type="Proteomes" id="UP000694845"/>
    </source>
</evidence>
<dbReference type="SUPFAM" id="SSF57845">
    <property type="entry name" value="B-box zinc-binding domain"/>
    <property type="match status" value="1"/>
</dbReference>
<reference evidence="5 6" key="1">
    <citation type="submission" date="2025-04" db="UniProtKB">
        <authorList>
            <consortium name="RefSeq"/>
        </authorList>
    </citation>
    <scope>IDENTIFICATION</scope>
</reference>
<name>A0A8B7Z5B4_ACAPL</name>
<keyword evidence="1" id="KW-0175">Coiled coil</keyword>
<dbReference type="SUPFAM" id="SSF75011">
    <property type="entry name" value="3-carboxy-cis,cis-mucoante lactonizing enzyme"/>
    <property type="match status" value="1"/>
</dbReference>
<dbReference type="GO" id="GO:0000209">
    <property type="term" value="P:protein polyubiquitination"/>
    <property type="evidence" value="ECO:0007669"/>
    <property type="project" value="TreeGrafter"/>
</dbReference>
<dbReference type="KEGG" id="aplc:110984345"/>
<organism evidence="4 5">
    <name type="scientific">Acanthaster planci</name>
    <name type="common">Crown-of-thorns starfish</name>
    <dbReference type="NCBI Taxonomy" id="133434"/>
    <lineage>
        <taxon>Eukaryota</taxon>
        <taxon>Metazoa</taxon>
        <taxon>Echinodermata</taxon>
        <taxon>Eleutherozoa</taxon>
        <taxon>Asterozoa</taxon>
        <taxon>Asteroidea</taxon>
        <taxon>Valvatacea</taxon>
        <taxon>Valvatida</taxon>
        <taxon>Acanthasteridae</taxon>
        <taxon>Acanthaster</taxon>
    </lineage>
</organism>
<evidence type="ECO:0000313" key="6">
    <source>
        <dbReference type="RefSeq" id="XP_022100153.1"/>
    </source>
</evidence>
<evidence type="ECO:0000313" key="5">
    <source>
        <dbReference type="RefSeq" id="XP_022100152.1"/>
    </source>
</evidence>
<evidence type="ECO:0000259" key="3">
    <source>
        <dbReference type="PROSITE" id="PS50017"/>
    </source>
</evidence>
<accession>A0A8B7Z5B4</accession>
<dbReference type="Gene3D" id="2.120.10.30">
    <property type="entry name" value="TolB, C-terminal domain"/>
    <property type="match status" value="2"/>
</dbReference>
<feature type="region of interest" description="Disordered" evidence="2">
    <location>
        <begin position="1"/>
        <end position="26"/>
    </location>
</feature>
<feature type="compositionally biased region" description="Basic residues" evidence="2">
    <location>
        <begin position="1"/>
        <end position="12"/>
    </location>
</feature>
<feature type="domain" description="Death" evidence="3">
    <location>
        <begin position="31"/>
        <end position="116"/>
    </location>
</feature>
<dbReference type="InterPro" id="IPR011042">
    <property type="entry name" value="6-blade_b-propeller_TolB-like"/>
</dbReference>
<dbReference type="GeneID" id="110984345"/>
<dbReference type="GO" id="GO:0061630">
    <property type="term" value="F:ubiquitin protein ligase activity"/>
    <property type="evidence" value="ECO:0007669"/>
    <property type="project" value="TreeGrafter"/>
</dbReference>